<organism evidence="1 2">
    <name type="scientific">Monilinia laxa</name>
    <name type="common">Brown rot fungus</name>
    <name type="synonym">Sclerotinia laxa</name>
    <dbReference type="NCBI Taxonomy" id="61186"/>
    <lineage>
        <taxon>Eukaryota</taxon>
        <taxon>Fungi</taxon>
        <taxon>Dikarya</taxon>
        <taxon>Ascomycota</taxon>
        <taxon>Pezizomycotina</taxon>
        <taxon>Leotiomycetes</taxon>
        <taxon>Helotiales</taxon>
        <taxon>Sclerotiniaceae</taxon>
        <taxon>Monilinia</taxon>
    </lineage>
</organism>
<reference evidence="1 2" key="1">
    <citation type="submission" date="2019-06" db="EMBL/GenBank/DDBJ databases">
        <title>Genome Sequence of the Brown Rot Fungal Pathogen Monilinia laxa.</title>
        <authorList>
            <person name="De Miccolis Angelini R.M."/>
            <person name="Landi L."/>
            <person name="Abate D."/>
            <person name="Pollastro S."/>
            <person name="Romanazzi G."/>
            <person name="Faretra F."/>
        </authorList>
    </citation>
    <scope>NUCLEOTIDE SEQUENCE [LARGE SCALE GENOMIC DNA]</scope>
    <source>
        <strain evidence="1 2">Mlax316</strain>
    </source>
</reference>
<dbReference type="EMBL" id="VIGI01000010">
    <property type="protein sequence ID" value="KAB8294806.1"/>
    <property type="molecule type" value="Genomic_DNA"/>
</dbReference>
<dbReference type="AlphaFoldDB" id="A0A5N6JZ34"/>
<evidence type="ECO:0000313" key="2">
    <source>
        <dbReference type="Proteomes" id="UP000326757"/>
    </source>
</evidence>
<gene>
    <name evidence="1" type="ORF">EYC80_006767</name>
</gene>
<protein>
    <submittedName>
        <fullName evidence="1">Uncharacterized protein</fullName>
    </submittedName>
</protein>
<dbReference type="OrthoDB" id="3531364at2759"/>
<sequence>MGNKNCRGNPAIARPSTEYYRQLKLKEEEEEKAKAAPAPEIDLSILPTHPALIIFDNRSIGIHIDQGKGMKEQPTNLGTLIEIISAYAPYVTSIDINIHAPFPHRESMDVQKRRTQCFRKLFVEINKFKLVSLHLCMLLDEHKFPQMKLAAGIMGLSFKGWTLMYEVLGVFQYFPVERGSEFDLRLRGVFKKEVIMA</sequence>
<dbReference type="Proteomes" id="UP000326757">
    <property type="component" value="Unassembled WGS sequence"/>
</dbReference>
<name>A0A5N6JZ34_MONLA</name>
<comment type="caution">
    <text evidence="1">The sequence shown here is derived from an EMBL/GenBank/DDBJ whole genome shotgun (WGS) entry which is preliminary data.</text>
</comment>
<accession>A0A5N6JZ34</accession>
<proteinExistence type="predicted"/>
<keyword evidence="2" id="KW-1185">Reference proteome</keyword>
<evidence type="ECO:0000313" key="1">
    <source>
        <dbReference type="EMBL" id="KAB8294806.1"/>
    </source>
</evidence>